<comment type="cofactor">
    <cofactor evidence="1 6">
        <name>FAD</name>
        <dbReference type="ChEBI" id="CHEBI:57692"/>
    </cofactor>
</comment>
<protein>
    <recommendedName>
        <fullName evidence="11">Acyl-CoA dehydrogenase</fullName>
    </recommendedName>
</protein>
<organism evidence="10">
    <name type="scientific">Cryptomonas curvata</name>
    <dbReference type="NCBI Taxonomy" id="233186"/>
    <lineage>
        <taxon>Eukaryota</taxon>
        <taxon>Cryptophyceae</taxon>
        <taxon>Cryptomonadales</taxon>
        <taxon>Cryptomonadaceae</taxon>
        <taxon>Cryptomonas</taxon>
    </lineage>
</organism>
<dbReference type="Pfam" id="PF02771">
    <property type="entry name" value="Acyl-CoA_dh_N"/>
    <property type="match status" value="1"/>
</dbReference>
<dbReference type="InterPro" id="IPR006091">
    <property type="entry name" value="Acyl-CoA_Oxase/DH_mid-dom"/>
</dbReference>
<dbReference type="Gene3D" id="1.20.140.10">
    <property type="entry name" value="Butyryl-CoA Dehydrogenase, subunit A, domain 3"/>
    <property type="match status" value="1"/>
</dbReference>
<dbReference type="InterPro" id="IPR013786">
    <property type="entry name" value="AcylCoA_DH/ox_N"/>
</dbReference>
<feature type="domain" description="Acyl-CoA dehydrogenase/oxidase C-terminal" evidence="7">
    <location>
        <begin position="218"/>
        <end position="366"/>
    </location>
</feature>
<dbReference type="InterPro" id="IPR046373">
    <property type="entry name" value="Acyl-CoA_Oxase/DH_mid-dom_sf"/>
</dbReference>
<proteinExistence type="inferred from homology"/>
<accession>A0A7S0MM27</accession>
<dbReference type="Pfam" id="PF00441">
    <property type="entry name" value="Acyl-CoA_dh_1"/>
    <property type="match status" value="1"/>
</dbReference>
<comment type="similarity">
    <text evidence="2 6">Belongs to the acyl-CoA dehydrogenase family.</text>
</comment>
<dbReference type="AlphaFoldDB" id="A0A7S0MM27"/>
<dbReference type="PANTHER" id="PTHR48083:SF35">
    <property type="entry name" value="ACYL-COA DEHYDROGENASE FAMILY MEMBER 10"/>
    <property type="match status" value="1"/>
</dbReference>
<feature type="domain" description="Acyl-CoA dehydrogenase/oxidase N-terminal" evidence="9">
    <location>
        <begin position="19"/>
        <end position="98"/>
    </location>
</feature>
<name>A0A7S0MM27_9CRYP</name>
<sequence length="375" mass="41454">MFSAERWSVSPVIEKLKIKAKEAGLWNMWIPLEIDHKAQLGHGLTNEQYARLAEIMGAIPFASECFNCSAPDTGNMEVLIKYGNESQKEEWLRPLLEGRIRSAFAMTEPAVASSDATNIQGTMLRDGSDYVLDARKWFTSGAMDPRCRMCIFMGRTSTDPATAVHVRQSMVIVPLPHPQVEIVRPLTVYGYDDAPHGHAEMNFRQARVAGTGLILGEGRGFEVAQGRLGPGRIHHCMRLIGMAERALATLCRRSQSRVAFGKPLSEQGTIRRDIAMSRIEIEQVRLLVLNAARRMDQVGAARARGEIAMAKAATPLVVQNIIDRAVQAHGAAGFTGDTPLAYLWSAARWLRVADGPDEVHLESLAKLELRRHAPK</sequence>
<keyword evidence="3 6" id="KW-0285">Flavoprotein</keyword>
<dbReference type="InterPro" id="IPR036250">
    <property type="entry name" value="AcylCo_DH-like_C"/>
</dbReference>
<dbReference type="SUPFAM" id="SSF47203">
    <property type="entry name" value="Acyl-CoA dehydrogenase C-terminal domain-like"/>
    <property type="match status" value="1"/>
</dbReference>
<evidence type="ECO:0000256" key="5">
    <source>
        <dbReference type="ARBA" id="ARBA00023002"/>
    </source>
</evidence>
<dbReference type="GO" id="GO:0003995">
    <property type="term" value="F:acyl-CoA dehydrogenase activity"/>
    <property type="evidence" value="ECO:0007669"/>
    <property type="project" value="TreeGrafter"/>
</dbReference>
<evidence type="ECO:0000256" key="4">
    <source>
        <dbReference type="ARBA" id="ARBA00022827"/>
    </source>
</evidence>
<dbReference type="Gene3D" id="1.10.540.10">
    <property type="entry name" value="Acyl-CoA dehydrogenase/oxidase, N-terminal domain"/>
    <property type="match status" value="1"/>
</dbReference>
<evidence type="ECO:0008006" key="11">
    <source>
        <dbReference type="Google" id="ProtNLM"/>
    </source>
</evidence>
<evidence type="ECO:0000313" key="10">
    <source>
        <dbReference type="EMBL" id="CAD8645384.1"/>
    </source>
</evidence>
<dbReference type="Gene3D" id="2.40.110.10">
    <property type="entry name" value="Butyryl-CoA Dehydrogenase, subunit A, domain 2"/>
    <property type="match status" value="1"/>
</dbReference>
<gene>
    <name evidence="10" type="ORF">CCUR1050_LOCUS23069</name>
</gene>
<dbReference type="InterPro" id="IPR009100">
    <property type="entry name" value="AcylCoA_DH/oxidase_NM_dom_sf"/>
</dbReference>
<evidence type="ECO:0000256" key="3">
    <source>
        <dbReference type="ARBA" id="ARBA00022630"/>
    </source>
</evidence>
<dbReference type="SUPFAM" id="SSF56645">
    <property type="entry name" value="Acyl-CoA dehydrogenase NM domain-like"/>
    <property type="match status" value="1"/>
</dbReference>
<dbReference type="GO" id="GO:0050660">
    <property type="term" value="F:flavin adenine dinucleotide binding"/>
    <property type="evidence" value="ECO:0007669"/>
    <property type="project" value="InterPro"/>
</dbReference>
<keyword evidence="4 6" id="KW-0274">FAD</keyword>
<dbReference type="GO" id="GO:0005739">
    <property type="term" value="C:mitochondrion"/>
    <property type="evidence" value="ECO:0007669"/>
    <property type="project" value="TreeGrafter"/>
</dbReference>
<evidence type="ECO:0000259" key="9">
    <source>
        <dbReference type="Pfam" id="PF02771"/>
    </source>
</evidence>
<keyword evidence="5 6" id="KW-0560">Oxidoreductase</keyword>
<evidence type="ECO:0000259" key="7">
    <source>
        <dbReference type="Pfam" id="PF00441"/>
    </source>
</evidence>
<dbReference type="Pfam" id="PF02770">
    <property type="entry name" value="Acyl-CoA_dh_M"/>
    <property type="match status" value="1"/>
</dbReference>
<feature type="domain" description="Acyl-CoA oxidase/dehydrogenase middle" evidence="8">
    <location>
        <begin position="103"/>
        <end position="201"/>
    </location>
</feature>
<dbReference type="InterPro" id="IPR009075">
    <property type="entry name" value="AcylCo_DH/oxidase_C"/>
</dbReference>
<dbReference type="InterPro" id="IPR050741">
    <property type="entry name" value="Acyl-CoA_dehydrogenase"/>
</dbReference>
<dbReference type="PANTHER" id="PTHR48083">
    <property type="entry name" value="MEDIUM-CHAIN SPECIFIC ACYL-COA DEHYDROGENASE, MITOCHONDRIAL-RELATED"/>
    <property type="match status" value="1"/>
</dbReference>
<dbReference type="InterPro" id="IPR037069">
    <property type="entry name" value="AcylCoA_DH/ox_N_sf"/>
</dbReference>
<reference evidence="10" key="1">
    <citation type="submission" date="2021-01" db="EMBL/GenBank/DDBJ databases">
        <authorList>
            <person name="Corre E."/>
            <person name="Pelletier E."/>
            <person name="Niang G."/>
            <person name="Scheremetjew M."/>
            <person name="Finn R."/>
            <person name="Kale V."/>
            <person name="Holt S."/>
            <person name="Cochrane G."/>
            <person name="Meng A."/>
            <person name="Brown T."/>
            <person name="Cohen L."/>
        </authorList>
    </citation>
    <scope>NUCLEOTIDE SEQUENCE</scope>
    <source>
        <strain evidence="10">CCAP979/52</strain>
    </source>
</reference>
<evidence type="ECO:0000256" key="1">
    <source>
        <dbReference type="ARBA" id="ARBA00001974"/>
    </source>
</evidence>
<evidence type="ECO:0000259" key="8">
    <source>
        <dbReference type="Pfam" id="PF02770"/>
    </source>
</evidence>
<dbReference type="GO" id="GO:0033539">
    <property type="term" value="P:fatty acid beta-oxidation using acyl-CoA dehydrogenase"/>
    <property type="evidence" value="ECO:0007669"/>
    <property type="project" value="TreeGrafter"/>
</dbReference>
<evidence type="ECO:0000256" key="2">
    <source>
        <dbReference type="ARBA" id="ARBA00009347"/>
    </source>
</evidence>
<dbReference type="EMBL" id="HBEZ01041833">
    <property type="protein sequence ID" value="CAD8645384.1"/>
    <property type="molecule type" value="Transcribed_RNA"/>
</dbReference>
<evidence type="ECO:0000256" key="6">
    <source>
        <dbReference type="RuleBase" id="RU362125"/>
    </source>
</evidence>